<evidence type="ECO:0000256" key="1">
    <source>
        <dbReference type="ARBA" id="ARBA00007265"/>
    </source>
</evidence>
<sequence length="542" mass="61304">MGQYMSLRDAYVVHKPSYPSTLDISLTEEEAKLFELLDNFTKQLLNDSNQNVECRVAGGWVRDKLLGQDSDDIDIALSSMMGLPFAEKFVEYVKSEKIDAGQPHAIKQNPDQSKHLEPARVKVLGYELDFVNLRHEEYAVDSRIPVQVKFGTPVQDATRRDLTFNALFYNIHKGDVEDHTGHGLDDLVAGIVRTPLPPKETFLDDPLRILRCMRFASRFGFEIDDSIIKAARDPVIQKALLQKVTRDRIGEELNKMLKGPDPMRAILLLETFHLFSPVFEPPTPYPFSSPKTYRSAVSAALILYSILYPPRSSQVPRVDPAMTLPIKSDKSTQARFFLAAALTPWKDTTYQEKKHVRLGVELVIRQGLKLGTQNNYLDGIPPLFEAAKLLANPTLQRFQNPSPRVAIGRLVRDKIVHKEHGAYWTTSLLFSLVQEIFSTWDPLNDTVDIDKTTDLINTYNAFVAKVEEYGLVPDPAEKALLTGHEICETLAVTRPGPWTGEVLSRLADWRFENPDGTKEAARAWLKREHDAGRISTVDRKRA</sequence>
<keyword evidence="4 5" id="KW-0694">RNA-binding</keyword>
<dbReference type="SUPFAM" id="SSF81891">
    <property type="entry name" value="Poly A polymerase C-terminal region-like"/>
    <property type="match status" value="1"/>
</dbReference>
<evidence type="ECO:0000256" key="4">
    <source>
        <dbReference type="ARBA" id="ARBA00022884"/>
    </source>
</evidence>
<evidence type="ECO:0000259" key="6">
    <source>
        <dbReference type="Pfam" id="PF01743"/>
    </source>
</evidence>
<dbReference type="EMBL" id="KV419422">
    <property type="protein sequence ID" value="KZS90320.1"/>
    <property type="molecule type" value="Genomic_DNA"/>
</dbReference>
<dbReference type="GO" id="GO:0052927">
    <property type="term" value="F:CC tRNA cytidylyltransferase activity"/>
    <property type="evidence" value="ECO:0007669"/>
    <property type="project" value="TreeGrafter"/>
</dbReference>
<evidence type="ECO:0000256" key="2">
    <source>
        <dbReference type="ARBA" id="ARBA00022679"/>
    </source>
</evidence>
<gene>
    <name evidence="8" type="ORF">SISNIDRAFT_488527</name>
</gene>
<proteinExistence type="inferred from homology"/>
<dbReference type="Gene3D" id="1.10.3090.10">
    <property type="entry name" value="cca-adding enzyme, domain 2"/>
    <property type="match status" value="1"/>
</dbReference>
<dbReference type="AlphaFoldDB" id="A0A164R7T3"/>
<dbReference type="InterPro" id="IPR032828">
    <property type="entry name" value="PolyA_RNA-bd"/>
</dbReference>
<dbReference type="STRING" id="1314777.A0A164R7T3"/>
<dbReference type="GO" id="GO:0052929">
    <property type="term" value="F:ATP:3'-cytidine-cytidine-tRNA adenylyltransferase activity"/>
    <property type="evidence" value="ECO:0007669"/>
    <property type="project" value="TreeGrafter"/>
</dbReference>
<dbReference type="SUPFAM" id="SSF81301">
    <property type="entry name" value="Nucleotidyltransferase"/>
    <property type="match status" value="1"/>
</dbReference>
<dbReference type="Proteomes" id="UP000076722">
    <property type="component" value="Unassembled WGS sequence"/>
</dbReference>
<reference evidence="8 9" key="1">
    <citation type="journal article" date="2016" name="Mol. Biol. Evol.">
        <title>Comparative Genomics of Early-Diverging Mushroom-Forming Fungi Provides Insights into the Origins of Lignocellulose Decay Capabilities.</title>
        <authorList>
            <person name="Nagy L.G."/>
            <person name="Riley R."/>
            <person name="Tritt A."/>
            <person name="Adam C."/>
            <person name="Daum C."/>
            <person name="Floudas D."/>
            <person name="Sun H."/>
            <person name="Yadav J.S."/>
            <person name="Pangilinan J."/>
            <person name="Larsson K.H."/>
            <person name="Matsuura K."/>
            <person name="Barry K."/>
            <person name="Labutti K."/>
            <person name="Kuo R."/>
            <person name="Ohm R.A."/>
            <person name="Bhattacharya S.S."/>
            <person name="Shirouzu T."/>
            <person name="Yoshinaga Y."/>
            <person name="Martin F.M."/>
            <person name="Grigoriev I.V."/>
            <person name="Hibbett D.S."/>
        </authorList>
    </citation>
    <scope>NUCLEOTIDE SEQUENCE [LARGE SCALE GENOMIC DNA]</scope>
    <source>
        <strain evidence="8 9">HHB9708</strain>
    </source>
</reference>
<feature type="domain" description="tRNA nucleotidyltransferase/poly(A) polymerase RNA and SrmB- binding" evidence="7">
    <location>
        <begin position="220"/>
        <end position="279"/>
    </location>
</feature>
<evidence type="ECO:0000313" key="8">
    <source>
        <dbReference type="EMBL" id="KZS90320.1"/>
    </source>
</evidence>
<dbReference type="FunFam" id="3.30.460.10:FF:000019">
    <property type="entry name" value="tRNA nucleotidyltransferase cca2"/>
    <property type="match status" value="1"/>
</dbReference>
<dbReference type="InterPro" id="IPR043519">
    <property type="entry name" value="NT_sf"/>
</dbReference>
<evidence type="ECO:0000256" key="3">
    <source>
        <dbReference type="ARBA" id="ARBA00022741"/>
    </source>
</evidence>
<evidence type="ECO:0000313" key="9">
    <source>
        <dbReference type="Proteomes" id="UP000076722"/>
    </source>
</evidence>
<name>A0A164R7T3_9AGAM</name>
<dbReference type="Pfam" id="PF01743">
    <property type="entry name" value="PolyA_pol"/>
    <property type="match status" value="1"/>
</dbReference>
<evidence type="ECO:0000259" key="7">
    <source>
        <dbReference type="Pfam" id="PF12627"/>
    </source>
</evidence>
<dbReference type="CDD" id="cd05398">
    <property type="entry name" value="NT_ClassII-CCAase"/>
    <property type="match status" value="1"/>
</dbReference>
<dbReference type="PANTHER" id="PTHR13734:SF5">
    <property type="entry name" value="CCA TRNA NUCLEOTIDYLTRANSFERASE, MITOCHONDRIAL"/>
    <property type="match status" value="1"/>
</dbReference>
<feature type="domain" description="Poly A polymerase head" evidence="6">
    <location>
        <begin position="54"/>
        <end position="193"/>
    </location>
</feature>
<dbReference type="OrthoDB" id="445712at2759"/>
<dbReference type="InterPro" id="IPR002646">
    <property type="entry name" value="PolA_pol_head_dom"/>
</dbReference>
<dbReference type="GO" id="GO:0005739">
    <property type="term" value="C:mitochondrion"/>
    <property type="evidence" value="ECO:0007669"/>
    <property type="project" value="UniProtKB-ARBA"/>
</dbReference>
<dbReference type="Gene3D" id="3.30.460.10">
    <property type="entry name" value="Beta Polymerase, domain 2"/>
    <property type="match status" value="1"/>
</dbReference>
<dbReference type="GO" id="GO:0000166">
    <property type="term" value="F:nucleotide binding"/>
    <property type="evidence" value="ECO:0007669"/>
    <property type="project" value="UniProtKB-KW"/>
</dbReference>
<dbReference type="PANTHER" id="PTHR13734">
    <property type="entry name" value="TRNA-NUCLEOTIDYLTRANSFERASE"/>
    <property type="match status" value="1"/>
</dbReference>
<dbReference type="Pfam" id="PF12627">
    <property type="entry name" value="PolyA_pol_RNAbd"/>
    <property type="match status" value="1"/>
</dbReference>
<dbReference type="GO" id="GO:0001680">
    <property type="term" value="P:tRNA 3'-terminal CCA addition"/>
    <property type="evidence" value="ECO:0007669"/>
    <property type="project" value="TreeGrafter"/>
</dbReference>
<organism evidence="8 9">
    <name type="scientific">Sistotremastrum niveocremeum HHB9708</name>
    <dbReference type="NCBI Taxonomy" id="1314777"/>
    <lineage>
        <taxon>Eukaryota</taxon>
        <taxon>Fungi</taxon>
        <taxon>Dikarya</taxon>
        <taxon>Basidiomycota</taxon>
        <taxon>Agaricomycotina</taxon>
        <taxon>Agaricomycetes</taxon>
        <taxon>Sistotremastrales</taxon>
        <taxon>Sistotremastraceae</taxon>
        <taxon>Sertulicium</taxon>
        <taxon>Sertulicium niveocremeum</taxon>
    </lineage>
</organism>
<evidence type="ECO:0000256" key="5">
    <source>
        <dbReference type="RuleBase" id="RU003953"/>
    </source>
</evidence>
<protein>
    <recommendedName>
        <fullName evidence="10">Poly A polymerase head domain-containing protein</fullName>
    </recommendedName>
</protein>
<evidence type="ECO:0008006" key="10">
    <source>
        <dbReference type="Google" id="ProtNLM"/>
    </source>
</evidence>
<dbReference type="GO" id="GO:0003723">
    <property type="term" value="F:RNA binding"/>
    <property type="evidence" value="ECO:0007669"/>
    <property type="project" value="UniProtKB-KW"/>
</dbReference>
<comment type="similarity">
    <text evidence="1 5">Belongs to the tRNA nucleotidyltransferase/poly(A) polymerase family.</text>
</comment>
<accession>A0A164R7T3</accession>
<keyword evidence="3" id="KW-0547">Nucleotide-binding</keyword>
<keyword evidence="9" id="KW-1185">Reference proteome</keyword>
<keyword evidence="2 5" id="KW-0808">Transferase</keyword>